<dbReference type="EMBL" id="ML978154">
    <property type="protein sequence ID" value="KAF2036451.1"/>
    <property type="molecule type" value="Genomic_DNA"/>
</dbReference>
<dbReference type="AlphaFoldDB" id="A0A9P4LQQ4"/>
<evidence type="ECO:0000256" key="1">
    <source>
        <dbReference type="SAM" id="Phobius"/>
    </source>
</evidence>
<comment type="caution">
    <text evidence="2">The sequence shown here is derived from an EMBL/GenBank/DDBJ whole genome shotgun (WGS) entry which is preliminary data.</text>
</comment>
<keyword evidence="1" id="KW-0812">Transmembrane</keyword>
<organism evidence="2 3">
    <name type="scientific">Setomelanomma holmii</name>
    <dbReference type="NCBI Taxonomy" id="210430"/>
    <lineage>
        <taxon>Eukaryota</taxon>
        <taxon>Fungi</taxon>
        <taxon>Dikarya</taxon>
        <taxon>Ascomycota</taxon>
        <taxon>Pezizomycotina</taxon>
        <taxon>Dothideomycetes</taxon>
        <taxon>Pleosporomycetidae</taxon>
        <taxon>Pleosporales</taxon>
        <taxon>Pleosporineae</taxon>
        <taxon>Phaeosphaeriaceae</taxon>
        <taxon>Setomelanomma</taxon>
    </lineage>
</organism>
<protein>
    <submittedName>
        <fullName evidence="2">Uncharacterized protein</fullName>
    </submittedName>
</protein>
<dbReference type="Proteomes" id="UP000799777">
    <property type="component" value="Unassembled WGS sequence"/>
</dbReference>
<sequence length="419" mass="46691">MRRTSTLMCGRSSGKSLIEPRATLKRPGYLDPEVDFVLKTIRLLLGILALYWVITTALEDLLAFIGLVLALWLVFGEHHNVAATGRKLRPKVRLQQDTGRSLHIEAWLSKLHTPNSTSMADQTSALYERLSYLVKTINPKANDLKNNDTSSGTLHDLENADDMFLLLCQLVEVYDGTIDRHDILVCMNELATLCEAGPTVQDIAGNQRGAHQVTVQSNPNGVAEILLDPLMKQHEYPTLNEGPLDKPMYAKWDLVEQEIILKTAATSAIAMSDLPRSIMAHTKDITVLLSNLVGRMPNEIAEDISKLSHPLFWRLWSPNTGLITMLEQSTLNMRDNLAYLAHSSSPSARKPVLSWLDRIEHANLYDPNAFGPCVCGEAAAYTLIQYHNEAEPHNAPSSSNHSTFPLSCTNDEYMQERVA</sequence>
<gene>
    <name evidence="2" type="ORF">EK21DRAFT_105768</name>
</gene>
<evidence type="ECO:0000313" key="3">
    <source>
        <dbReference type="Proteomes" id="UP000799777"/>
    </source>
</evidence>
<keyword evidence="3" id="KW-1185">Reference proteome</keyword>
<evidence type="ECO:0000313" key="2">
    <source>
        <dbReference type="EMBL" id="KAF2036451.1"/>
    </source>
</evidence>
<accession>A0A9P4LQQ4</accession>
<keyword evidence="1" id="KW-0472">Membrane</keyword>
<proteinExistence type="predicted"/>
<keyword evidence="1" id="KW-1133">Transmembrane helix</keyword>
<name>A0A9P4LQQ4_9PLEO</name>
<reference evidence="2" key="1">
    <citation type="journal article" date="2020" name="Stud. Mycol.">
        <title>101 Dothideomycetes genomes: a test case for predicting lifestyles and emergence of pathogens.</title>
        <authorList>
            <person name="Haridas S."/>
            <person name="Albert R."/>
            <person name="Binder M."/>
            <person name="Bloem J."/>
            <person name="Labutti K."/>
            <person name="Salamov A."/>
            <person name="Andreopoulos B."/>
            <person name="Baker S."/>
            <person name="Barry K."/>
            <person name="Bills G."/>
            <person name="Bluhm B."/>
            <person name="Cannon C."/>
            <person name="Castanera R."/>
            <person name="Culley D."/>
            <person name="Daum C."/>
            <person name="Ezra D."/>
            <person name="Gonzalez J."/>
            <person name="Henrissat B."/>
            <person name="Kuo A."/>
            <person name="Liang C."/>
            <person name="Lipzen A."/>
            <person name="Lutzoni F."/>
            <person name="Magnuson J."/>
            <person name="Mondo S."/>
            <person name="Nolan M."/>
            <person name="Ohm R."/>
            <person name="Pangilinan J."/>
            <person name="Park H.-J."/>
            <person name="Ramirez L."/>
            <person name="Alfaro M."/>
            <person name="Sun H."/>
            <person name="Tritt A."/>
            <person name="Yoshinaga Y."/>
            <person name="Zwiers L.-H."/>
            <person name="Turgeon B."/>
            <person name="Goodwin S."/>
            <person name="Spatafora J."/>
            <person name="Crous P."/>
            <person name="Grigoriev I."/>
        </authorList>
    </citation>
    <scope>NUCLEOTIDE SEQUENCE</scope>
    <source>
        <strain evidence="2">CBS 110217</strain>
    </source>
</reference>
<feature type="transmembrane region" description="Helical" evidence="1">
    <location>
        <begin position="36"/>
        <end position="55"/>
    </location>
</feature>